<dbReference type="Pfam" id="PF03992">
    <property type="entry name" value="ABM"/>
    <property type="match status" value="1"/>
</dbReference>
<evidence type="ECO:0000259" key="1">
    <source>
        <dbReference type="Pfam" id="PF03992"/>
    </source>
</evidence>
<sequence length="111" mass="11961">MPSSADAQADAPLEDLVVLINVFKCNAPHQDELMERLADLVRVQTALPGFVSATLHRGLNGRVAANHAVWADADAWKAMTRHPQVVAAMGPILAIATFEPHLYEPGEVIQA</sequence>
<dbReference type="InterPro" id="IPR007138">
    <property type="entry name" value="ABM_dom"/>
</dbReference>
<gene>
    <name evidence="2" type="ORF">FM111_06685</name>
</gene>
<proteinExistence type="predicted"/>
<dbReference type="RefSeq" id="WP_087140211.1">
    <property type="nucleotide sequence ID" value="NZ_FUIE01000036.1"/>
</dbReference>
<dbReference type="SUPFAM" id="SSF54909">
    <property type="entry name" value="Dimeric alpha+beta barrel"/>
    <property type="match status" value="1"/>
</dbReference>
<dbReference type="EMBL" id="FUIE01000036">
    <property type="protein sequence ID" value="SJM58844.1"/>
    <property type="molecule type" value="Genomic_DNA"/>
</dbReference>
<dbReference type="OrthoDB" id="1494517at2"/>
<keyword evidence="2" id="KW-0560">Oxidoreductase</keyword>
<feature type="domain" description="ABM" evidence="1">
    <location>
        <begin position="17"/>
        <end position="89"/>
    </location>
</feature>
<dbReference type="AlphaFoldDB" id="A0A1R4FSA4"/>
<name>A0A1R4FSA4_BREDI</name>
<dbReference type="Proteomes" id="UP000195766">
    <property type="component" value="Unassembled WGS sequence"/>
</dbReference>
<dbReference type="InterPro" id="IPR011008">
    <property type="entry name" value="Dimeric_a/b-barrel"/>
</dbReference>
<protein>
    <submittedName>
        <fullName evidence="2">Antibiotic biosynthesis monooxygenase</fullName>
    </submittedName>
</protein>
<dbReference type="Gene3D" id="3.30.70.100">
    <property type="match status" value="1"/>
</dbReference>
<keyword evidence="2" id="KW-0503">Monooxygenase</keyword>
<evidence type="ECO:0000313" key="2">
    <source>
        <dbReference type="EMBL" id="SJM58844.1"/>
    </source>
</evidence>
<reference evidence="2 3" key="1">
    <citation type="submission" date="2017-02" db="EMBL/GenBank/DDBJ databases">
        <authorList>
            <person name="Peterson S.W."/>
        </authorList>
    </citation>
    <scope>NUCLEOTIDE SEQUENCE [LARGE SCALE GENOMIC DNA]</scope>
    <source>
        <strain evidence="2 3">3F5N</strain>
    </source>
</reference>
<dbReference type="GO" id="GO:0004497">
    <property type="term" value="F:monooxygenase activity"/>
    <property type="evidence" value="ECO:0007669"/>
    <property type="project" value="UniProtKB-KW"/>
</dbReference>
<organism evidence="2 3">
    <name type="scientific">Brevundimonas diminuta 3F5N</name>
    <dbReference type="NCBI Taxonomy" id="1255603"/>
    <lineage>
        <taxon>Bacteria</taxon>
        <taxon>Pseudomonadati</taxon>
        <taxon>Pseudomonadota</taxon>
        <taxon>Alphaproteobacteria</taxon>
        <taxon>Caulobacterales</taxon>
        <taxon>Caulobacteraceae</taxon>
        <taxon>Brevundimonas</taxon>
    </lineage>
</organism>
<accession>A0A1R4FSA4</accession>
<evidence type="ECO:0000313" key="3">
    <source>
        <dbReference type="Proteomes" id="UP000195766"/>
    </source>
</evidence>